<comment type="pathway">
    <text evidence="3 12">Cofactor biosynthesis; riboflavin biosynthesis; 5-amino-6-(D-ribitylamino)uracil from GTP: step 3/4.</text>
</comment>
<evidence type="ECO:0000256" key="10">
    <source>
        <dbReference type="ARBA" id="ARBA00023002"/>
    </source>
</evidence>
<comment type="cofactor">
    <cofactor evidence="12 15">
        <name>Zn(2+)</name>
        <dbReference type="ChEBI" id="CHEBI:29105"/>
    </cofactor>
    <text evidence="12 15">Binds 1 zinc ion.</text>
</comment>
<dbReference type="PROSITE" id="PS51747">
    <property type="entry name" value="CYT_DCMP_DEAMINASES_2"/>
    <property type="match status" value="1"/>
</dbReference>
<feature type="binding site" evidence="15">
    <location>
        <position position="95"/>
    </location>
    <ligand>
        <name>Zn(2+)</name>
        <dbReference type="ChEBI" id="CHEBI:29105"/>
        <note>catalytic</note>
    </ligand>
</feature>
<dbReference type="PANTHER" id="PTHR38011">
    <property type="entry name" value="DIHYDROFOLATE REDUCTASE FAMILY PROTEIN (AFU_ORTHOLOGUE AFUA_8G06820)"/>
    <property type="match status" value="1"/>
</dbReference>
<evidence type="ECO:0000256" key="12">
    <source>
        <dbReference type="PIRNR" id="PIRNR006769"/>
    </source>
</evidence>
<keyword evidence="6 12" id="KW-0686">Riboflavin biosynthesis</keyword>
<dbReference type="CDD" id="cd01284">
    <property type="entry name" value="Riboflavin_deaminase-reductase"/>
    <property type="match status" value="1"/>
</dbReference>
<comment type="pathway">
    <text evidence="2 12">Cofactor biosynthesis; riboflavin biosynthesis; 5-amino-6-(D-ribitylamino)uracil from GTP: step 2/4.</text>
</comment>
<evidence type="ECO:0000256" key="5">
    <source>
        <dbReference type="ARBA" id="ARBA00007417"/>
    </source>
</evidence>
<feature type="binding site" evidence="14">
    <location>
        <begin position="309"/>
        <end position="315"/>
    </location>
    <ligand>
        <name>NADP(+)</name>
        <dbReference type="ChEBI" id="CHEBI:58349"/>
    </ligand>
</feature>
<evidence type="ECO:0000256" key="15">
    <source>
        <dbReference type="PIRSR" id="PIRSR006769-3"/>
    </source>
</evidence>
<dbReference type="SUPFAM" id="SSF53597">
    <property type="entry name" value="Dihydrofolate reductase-like"/>
    <property type="match status" value="1"/>
</dbReference>
<feature type="binding site" evidence="14">
    <location>
        <position position="207"/>
    </location>
    <ligand>
        <name>NADP(+)</name>
        <dbReference type="ChEBI" id="CHEBI:58349"/>
    </ligand>
</feature>
<dbReference type="PROSITE" id="PS00903">
    <property type="entry name" value="CYT_DCMP_DEAMINASES_1"/>
    <property type="match status" value="1"/>
</dbReference>
<gene>
    <name evidence="17" type="ORF">J2S73_002505</name>
</gene>
<keyword evidence="18" id="KW-1185">Reference proteome</keyword>
<dbReference type="SUPFAM" id="SSF53927">
    <property type="entry name" value="Cytidine deaminase-like"/>
    <property type="match status" value="1"/>
</dbReference>
<evidence type="ECO:0000256" key="6">
    <source>
        <dbReference type="ARBA" id="ARBA00022619"/>
    </source>
</evidence>
<dbReference type="NCBIfam" id="TIGR00326">
    <property type="entry name" value="eubact_ribD"/>
    <property type="match status" value="1"/>
</dbReference>
<dbReference type="InterPro" id="IPR016192">
    <property type="entry name" value="APOBEC/CMP_deaminase_Zn-bd"/>
</dbReference>
<dbReference type="EMBL" id="JAUSUL010000002">
    <property type="protein sequence ID" value="MDQ0316048.1"/>
    <property type="molecule type" value="Genomic_DNA"/>
</dbReference>
<dbReference type="EC" id="3.5.4.26" evidence="12"/>
<dbReference type="Gene3D" id="3.40.430.10">
    <property type="entry name" value="Dihydrofolate Reductase, subunit A"/>
    <property type="match status" value="1"/>
</dbReference>
<proteinExistence type="inferred from homology"/>
<reference evidence="17" key="1">
    <citation type="submission" date="2023-07" db="EMBL/GenBank/DDBJ databases">
        <title>Genomic Encyclopedia of Type Strains, Phase IV (KMG-IV): sequencing the most valuable type-strain genomes for metagenomic binning, comparative biology and taxonomic classification.</title>
        <authorList>
            <person name="Goeker M."/>
        </authorList>
    </citation>
    <scope>NUCLEOTIDE SEQUENCE</scope>
    <source>
        <strain evidence="17">DSM 21202</strain>
    </source>
</reference>
<keyword evidence="11" id="KW-0511">Multifunctional enzyme</keyword>
<sequence length="376" mass="39927">MSADEQAELDRRFMAAALALGRRNAGHTWPNPAVGTVIVQQGASGPRVVAHGWTDIGGRPHAEVRALADAGEDAKGATCYVTLEPCAHYGRTGPCSSALVAAGVGRVVSALDDPNPLVFGRGLKRIAAAGIEVTSGVGSAQARRDHAGHIRKMTDNRPHIRLKLAISRDGMIGRRGEGQVRISGPDAWTRTHLLRAETDAVMIGIGTALADDPELTCRLPGLAARSPVRVVLDPSAKLPLESRLVATADLAPLWVVVAPDAPREKIAALRDSGASVLTRLIRPGGRLDLLDVVRGLGDWGLTTLLVEGGARIARGLLEADLIDEAIFYRAPMEVGKNGVPAFDGLDMETVVDPSRFELLHEALVGADQMTHFWRTE</sequence>
<dbReference type="InterPro" id="IPR004794">
    <property type="entry name" value="Eubact_RibD"/>
</dbReference>
<evidence type="ECO:0000256" key="7">
    <source>
        <dbReference type="ARBA" id="ARBA00022723"/>
    </source>
</evidence>
<dbReference type="GO" id="GO:0008703">
    <property type="term" value="F:5-amino-6-(5-phosphoribosylamino)uracil reductase activity"/>
    <property type="evidence" value="ECO:0007669"/>
    <property type="project" value="UniProtKB-EC"/>
</dbReference>
<feature type="binding site" evidence="14">
    <location>
        <position position="307"/>
    </location>
    <ligand>
        <name>substrate</name>
    </ligand>
</feature>
<evidence type="ECO:0000256" key="1">
    <source>
        <dbReference type="ARBA" id="ARBA00002151"/>
    </source>
</evidence>
<evidence type="ECO:0000256" key="14">
    <source>
        <dbReference type="PIRSR" id="PIRSR006769-2"/>
    </source>
</evidence>
<comment type="caution">
    <text evidence="17">The sequence shown here is derived from an EMBL/GenBank/DDBJ whole genome shotgun (WGS) entry which is preliminary data.</text>
</comment>
<comment type="similarity">
    <text evidence="5 12">In the C-terminal section; belongs to the HTP reductase family.</text>
</comment>
<dbReference type="GO" id="GO:0008270">
    <property type="term" value="F:zinc ion binding"/>
    <property type="evidence" value="ECO:0007669"/>
    <property type="project" value="InterPro"/>
</dbReference>
<dbReference type="InterPro" id="IPR050765">
    <property type="entry name" value="Riboflavin_Biosynth_HTPR"/>
</dbReference>
<feature type="binding site" evidence="15">
    <location>
        <position position="86"/>
    </location>
    <ligand>
        <name>Zn(2+)</name>
        <dbReference type="ChEBI" id="CHEBI:29105"/>
        <note>catalytic</note>
    </ligand>
</feature>
<evidence type="ECO:0000256" key="2">
    <source>
        <dbReference type="ARBA" id="ARBA00004882"/>
    </source>
</evidence>
<feature type="binding site" evidence="14">
    <location>
        <position position="211"/>
    </location>
    <ligand>
        <name>NADP(+)</name>
        <dbReference type="ChEBI" id="CHEBI:58349"/>
    </ligand>
</feature>
<dbReference type="InterPro" id="IPR002734">
    <property type="entry name" value="RibDG_C"/>
</dbReference>
<evidence type="ECO:0000259" key="16">
    <source>
        <dbReference type="PROSITE" id="PS51747"/>
    </source>
</evidence>
<dbReference type="GO" id="GO:0008835">
    <property type="term" value="F:diaminohydroxyphosphoribosylaminopyrimidine deaminase activity"/>
    <property type="evidence" value="ECO:0007669"/>
    <property type="project" value="UniProtKB-EC"/>
</dbReference>
<evidence type="ECO:0000256" key="13">
    <source>
        <dbReference type="PIRSR" id="PIRSR006769-1"/>
    </source>
</evidence>
<comment type="catalytic activity">
    <reaction evidence="12">
        <text>2,5-diamino-6-hydroxy-4-(5-phosphoribosylamino)-pyrimidine + H2O + H(+) = 5-amino-6-(5-phospho-D-ribosylamino)uracil + NH4(+)</text>
        <dbReference type="Rhea" id="RHEA:21868"/>
        <dbReference type="ChEBI" id="CHEBI:15377"/>
        <dbReference type="ChEBI" id="CHEBI:15378"/>
        <dbReference type="ChEBI" id="CHEBI:28938"/>
        <dbReference type="ChEBI" id="CHEBI:58453"/>
        <dbReference type="ChEBI" id="CHEBI:58614"/>
        <dbReference type="EC" id="3.5.4.26"/>
    </reaction>
</comment>
<comment type="catalytic activity">
    <reaction evidence="12">
        <text>5-amino-6-(5-phospho-D-ribitylamino)uracil + NADP(+) = 5-amino-6-(5-phospho-D-ribosylamino)uracil + NADPH + H(+)</text>
        <dbReference type="Rhea" id="RHEA:17845"/>
        <dbReference type="ChEBI" id="CHEBI:15378"/>
        <dbReference type="ChEBI" id="CHEBI:57783"/>
        <dbReference type="ChEBI" id="CHEBI:58349"/>
        <dbReference type="ChEBI" id="CHEBI:58421"/>
        <dbReference type="ChEBI" id="CHEBI:58453"/>
        <dbReference type="EC" id="1.1.1.193"/>
    </reaction>
</comment>
<comment type="function">
    <text evidence="1 12">Converts 2,5-diamino-6-(ribosylamino)-4(3h)-pyrimidinone 5'-phosphate into 5-amino-6-(ribosylamino)-2,4(1h,3h)-pyrimidinedione 5'-phosphate.</text>
</comment>
<dbReference type="PANTHER" id="PTHR38011:SF7">
    <property type="entry name" value="2,5-DIAMINO-6-RIBOSYLAMINO-4(3H)-PYRIMIDINONE 5'-PHOSPHATE REDUCTASE"/>
    <property type="match status" value="1"/>
</dbReference>
<dbReference type="InterPro" id="IPR016193">
    <property type="entry name" value="Cytidine_deaminase-like"/>
</dbReference>
<feature type="binding site" evidence="14">
    <location>
        <position position="218"/>
    </location>
    <ligand>
        <name>substrate</name>
    </ligand>
</feature>
<evidence type="ECO:0000256" key="9">
    <source>
        <dbReference type="ARBA" id="ARBA00022857"/>
    </source>
</evidence>
<dbReference type="Gene3D" id="3.40.140.10">
    <property type="entry name" value="Cytidine Deaminase, domain 2"/>
    <property type="match status" value="1"/>
</dbReference>
<accession>A0AAE4AT95</accession>
<dbReference type="PIRSF" id="PIRSF006769">
    <property type="entry name" value="RibD"/>
    <property type="match status" value="1"/>
</dbReference>
<dbReference type="GO" id="GO:0009231">
    <property type="term" value="P:riboflavin biosynthetic process"/>
    <property type="evidence" value="ECO:0007669"/>
    <property type="project" value="UniProtKB-KW"/>
</dbReference>
<evidence type="ECO:0000256" key="8">
    <source>
        <dbReference type="ARBA" id="ARBA00022833"/>
    </source>
</evidence>
<dbReference type="AlphaFoldDB" id="A0AAE4AT95"/>
<organism evidence="17 18">
    <name type="scientific">Amorphus orientalis</name>
    <dbReference type="NCBI Taxonomy" id="649198"/>
    <lineage>
        <taxon>Bacteria</taxon>
        <taxon>Pseudomonadati</taxon>
        <taxon>Pseudomonadota</taxon>
        <taxon>Alphaproteobacteria</taxon>
        <taxon>Hyphomicrobiales</taxon>
        <taxon>Amorphaceae</taxon>
        <taxon>Amorphus</taxon>
    </lineage>
</organism>
<keyword evidence="9 12" id="KW-0521">NADP</keyword>
<feature type="binding site" evidence="14">
    <location>
        <position position="165"/>
    </location>
    <ligand>
        <name>NADP(+)</name>
        <dbReference type="ChEBI" id="CHEBI:58349"/>
    </ligand>
</feature>
<name>A0AAE4AT95_9HYPH</name>
<feature type="active site" description="Proton donor" evidence="13">
    <location>
        <position position="63"/>
    </location>
</feature>
<keyword evidence="8 12" id="KW-0862">Zinc</keyword>
<dbReference type="Pfam" id="PF01872">
    <property type="entry name" value="RibD_C"/>
    <property type="match status" value="1"/>
</dbReference>
<feature type="domain" description="CMP/dCMP-type deaminase" evidence="16">
    <location>
        <begin position="8"/>
        <end position="134"/>
    </location>
</feature>
<keyword evidence="7 12" id="KW-0479">Metal-binding</keyword>
<protein>
    <recommendedName>
        <fullName evidence="12">Riboflavin biosynthesis protein RibD</fullName>
    </recommendedName>
    <domain>
        <recommendedName>
            <fullName evidence="12">Diaminohydroxyphosphoribosylaminopyrimidine deaminase</fullName>
            <shortName evidence="12">DRAP deaminase</shortName>
            <ecNumber evidence="12">3.5.4.26</ecNumber>
        </recommendedName>
        <alternativeName>
            <fullName evidence="12">Riboflavin-specific deaminase</fullName>
        </alternativeName>
    </domain>
    <domain>
        <recommendedName>
            <fullName evidence="12">5-amino-6-(5-phosphoribosylamino)uracil reductase</fullName>
            <ecNumber evidence="12">1.1.1.193</ecNumber>
        </recommendedName>
        <alternativeName>
            <fullName evidence="12">HTP reductase</fullName>
        </alternativeName>
    </domain>
</protein>
<dbReference type="InterPro" id="IPR024072">
    <property type="entry name" value="DHFR-like_dom_sf"/>
</dbReference>
<evidence type="ECO:0000313" key="18">
    <source>
        <dbReference type="Proteomes" id="UP001229244"/>
    </source>
</evidence>
<feature type="binding site" evidence="15">
    <location>
        <position position="61"/>
    </location>
    <ligand>
        <name>Zn(2+)</name>
        <dbReference type="ChEBI" id="CHEBI:29105"/>
        <note>catalytic</note>
    </ligand>
</feature>
<dbReference type="Pfam" id="PF00383">
    <property type="entry name" value="dCMP_cyt_deam_1"/>
    <property type="match status" value="1"/>
</dbReference>
<feature type="binding site" evidence="14">
    <location>
        <position position="195"/>
    </location>
    <ligand>
        <name>NADP(+)</name>
        <dbReference type="ChEBI" id="CHEBI:58349"/>
    </ligand>
</feature>
<dbReference type="EC" id="1.1.1.193" evidence="12"/>
<evidence type="ECO:0000256" key="4">
    <source>
        <dbReference type="ARBA" id="ARBA00005259"/>
    </source>
</evidence>
<keyword evidence="12 17" id="KW-0378">Hydrolase</keyword>
<comment type="similarity">
    <text evidence="4 12">In the N-terminal section; belongs to the cytidine and deoxycytidylate deaminase family.</text>
</comment>
<evidence type="ECO:0000256" key="3">
    <source>
        <dbReference type="ARBA" id="ARBA00004910"/>
    </source>
</evidence>
<dbReference type="InterPro" id="IPR002125">
    <property type="entry name" value="CMP_dCMP_dom"/>
</dbReference>
<dbReference type="Proteomes" id="UP001229244">
    <property type="component" value="Unassembled WGS sequence"/>
</dbReference>
<evidence type="ECO:0000313" key="17">
    <source>
        <dbReference type="EMBL" id="MDQ0316048.1"/>
    </source>
</evidence>
<evidence type="ECO:0000256" key="11">
    <source>
        <dbReference type="ARBA" id="ARBA00023268"/>
    </source>
</evidence>
<feature type="binding site" evidence="14">
    <location>
        <position position="215"/>
    </location>
    <ligand>
        <name>substrate</name>
    </ligand>
</feature>
<keyword evidence="10 12" id="KW-0560">Oxidoreductase</keyword>